<keyword evidence="5" id="KW-0326">Glycosidase</keyword>
<keyword evidence="1" id="KW-0227">DNA damage</keyword>
<evidence type="ECO:0000256" key="3">
    <source>
        <dbReference type="ARBA" id="ARBA00023204"/>
    </source>
</evidence>
<dbReference type="InterPro" id="IPR005122">
    <property type="entry name" value="Uracil-DNA_glycosylase-like"/>
</dbReference>
<keyword evidence="2 5" id="KW-0378">Hydrolase</keyword>
<dbReference type="Proteomes" id="UP001238805">
    <property type="component" value="Chromosome"/>
</dbReference>
<dbReference type="SMART" id="SM00987">
    <property type="entry name" value="UreE_C"/>
    <property type="match status" value="1"/>
</dbReference>
<dbReference type="EMBL" id="CP126970">
    <property type="protein sequence ID" value="WIM69382.1"/>
    <property type="molecule type" value="Genomic_DNA"/>
</dbReference>
<dbReference type="PANTHER" id="PTHR12159:SF9">
    <property type="entry name" value="G_T MISMATCH-SPECIFIC THYMINE DNA GLYCOSYLASE"/>
    <property type="match status" value="1"/>
</dbReference>
<gene>
    <name evidence="5" type="ORF">QP029_08955</name>
</gene>
<evidence type="ECO:0000313" key="5">
    <source>
        <dbReference type="EMBL" id="WIM69382.1"/>
    </source>
</evidence>
<dbReference type="RefSeq" id="WP_284873976.1">
    <property type="nucleotide sequence ID" value="NZ_CP126970.1"/>
</dbReference>
<keyword evidence="6" id="KW-1185">Reference proteome</keyword>
<organism evidence="5 6">
    <name type="scientific">Corynebacterium suedekumii</name>
    <dbReference type="NCBI Taxonomy" id="3049801"/>
    <lineage>
        <taxon>Bacteria</taxon>
        <taxon>Bacillati</taxon>
        <taxon>Actinomycetota</taxon>
        <taxon>Actinomycetes</taxon>
        <taxon>Mycobacteriales</taxon>
        <taxon>Corynebacteriaceae</taxon>
        <taxon>Corynebacterium</taxon>
    </lineage>
</organism>
<feature type="domain" description="Uracil-DNA glycosylase-like" evidence="4">
    <location>
        <begin position="17"/>
        <end position="174"/>
    </location>
</feature>
<reference evidence="5 6" key="1">
    <citation type="submission" date="2023-05" db="EMBL/GenBank/DDBJ databases">
        <title>Corynebacterium suedekumii sp. nov. and Corynebacterium breve sp. nov. isolated from raw cow's milk.</title>
        <authorList>
            <person name="Baer M.K."/>
            <person name="Mehl L."/>
            <person name="Hellmuth R."/>
            <person name="Marke G."/>
            <person name="Lipski A."/>
        </authorList>
    </citation>
    <scope>NUCLEOTIDE SEQUENCE [LARGE SCALE GENOMIC DNA]</scope>
    <source>
        <strain evidence="5 6">LM112</strain>
    </source>
</reference>
<dbReference type="CDD" id="cd10028">
    <property type="entry name" value="UDG-F2_TDG_MUG"/>
    <property type="match status" value="1"/>
</dbReference>
<dbReference type="InterPro" id="IPR036895">
    <property type="entry name" value="Uracil-DNA_glycosylase-like_sf"/>
</dbReference>
<evidence type="ECO:0000313" key="6">
    <source>
        <dbReference type="Proteomes" id="UP001238805"/>
    </source>
</evidence>
<dbReference type="EC" id="3.2.2.-" evidence="5"/>
<evidence type="ECO:0000259" key="4">
    <source>
        <dbReference type="SMART" id="SM00986"/>
    </source>
</evidence>
<dbReference type="GO" id="GO:0016798">
    <property type="term" value="F:hydrolase activity, acting on glycosyl bonds"/>
    <property type="evidence" value="ECO:0007669"/>
    <property type="project" value="UniProtKB-KW"/>
</dbReference>
<keyword evidence="3" id="KW-0234">DNA repair</keyword>
<dbReference type="InterPro" id="IPR015637">
    <property type="entry name" value="MUG/TDG"/>
</dbReference>
<dbReference type="Pfam" id="PF03167">
    <property type="entry name" value="UDG"/>
    <property type="match status" value="1"/>
</dbReference>
<name>A0ABY8VJX1_9CORY</name>
<proteinExistence type="predicted"/>
<evidence type="ECO:0000256" key="2">
    <source>
        <dbReference type="ARBA" id="ARBA00022801"/>
    </source>
</evidence>
<dbReference type="PANTHER" id="PTHR12159">
    <property type="entry name" value="G/T AND G/U MISMATCH-SPECIFIC DNA GLYCOSYLASE"/>
    <property type="match status" value="1"/>
</dbReference>
<evidence type="ECO:0000256" key="1">
    <source>
        <dbReference type="ARBA" id="ARBA00022763"/>
    </source>
</evidence>
<dbReference type="SUPFAM" id="SSF52141">
    <property type="entry name" value="Uracil-DNA glycosylase-like"/>
    <property type="match status" value="1"/>
</dbReference>
<dbReference type="Gene3D" id="3.40.470.10">
    <property type="entry name" value="Uracil-DNA glycosylase-like domain"/>
    <property type="match status" value="1"/>
</dbReference>
<sequence length="186" mass="20110">MGFTRDELEACRGRSLPDLLPDPLNLLFVGINPSLWTIAAGAHFSRPGNRFYPALYEAGITDTRINAAAGFTDADLRQLTDRGIGITNLVPVATARADELDDADLIAGRARLDALVREHHPRVVAVLGVGAYRTAFHDRKAKVGRQESPWPGIELFVAPNPSGLNAHYRLADLAESYGEIARAAGI</sequence>
<dbReference type="SMART" id="SM00986">
    <property type="entry name" value="UDG"/>
    <property type="match status" value="1"/>
</dbReference>
<protein>
    <submittedName>
        <fullName evidence="5">Mismatch-specific DNA-glycosylase</fullName>
        <ecNumber evidence="5">3.2.2.-</ecNumber>
    </submittedName>
</protein>
<accession>A0ABY8VJX1</accession>